<proteinExistence type="predicted"/>
<evidence type="ECO:0000313" key="4">
    <source>
        <dbReference type="Proteomes" id="UP000054248"/>
    </source>
</evidence>
<organism evidence="3 4">
    <name type="scientific">Tulasnella calospora MUT 4182</name>
    <dbReference type="NCBI Taxonomy" id="1051891"/>
    <lineage>
        <taxon>Eukaryota</taxon>
        <taxon>Fungi</taxon>
        <taxon>Dikarya</taxon>
        <taxon>Basidiomycota</taxon>
        <taxon>Agaricomycotina</taxon>
        <taxon>Agaricomycetes</taxon>
        <taxon>Cantharellales</taxon>
        <taxon>Tulasnellaceae</taxon>
        <taxon>Tulasnella</taxon>
    </lineage>
</organism>
<dbReference type="Proteomes" id="UP000054248">
    <property type="component" value="Unassembled WGS sequence"/>
</dbReference>
<reference evidence="3 4" key="1">
    <citation type="submission" date="2014-04" db="EMBL/GenBank/DDBJ databases">
        <authorList>
            <consortium name="DOE Joint Genome Institute"/>
            <person name="Kuo A."/>
            <person name="Girlanda M."/>
            <person name="Perotto S."/>
            <person name="Kohler A."/>
            <person name="Nagy L.G."/>
            <person name="Floudas D."/>
            <person name="Copeland A."/>
            <person name="Barry K.W."/>
            <person name="Cichocki N."/>
            <person name="Veneault-Fourrey C."/>
            <person name="LaButti K."/>
            <person name="Lindquist E.A."/>
            <person name="Lipzen A."/>
            <person name="Lundell T."/>
            <person name="Morin E."/>
            <person name="Murat C."/>
            <person name="Sun H."/>
            <person name="Tunlid A."/>
            <person name="Henrissat B."/>
            <person name="Grigoriev I.V."/>
            <person name="Hibbett D.S."/>
            <person name="Martin F."/>
            <person name="Nordberg H.P."/>
            <person name="Cantor M.N."/>
            <person name="Hua S.X."/>
        </authorList>
    </citation>
    <scope>NUCLEOTIDE SEQUENCE [LARGE SCALE GENOMIC DNA]</scope>
    <source>
        <strain evidence="3 4">MUT 4182</strain>
    </source>
</reference>
<dbReference type="STRING" id="1051891.A0A0C3KUC4"/>
<sequence>MTQKLLKAPQVTPEPPGHNPQSSQNTQKQVEPNDHARIDITKCPCVTLKYLLNNFPKSEVSFTKSNLLVPYTPVTQAISRAYQVLPIDTVIEYNTFNLPRSTSSPNLISLNTPTIMGTQQGTTGVPSSTSTPGQPTQPMQPTQPIQQPTLPTIDPNILAAIIAALQVAGLGTQAPPQAQPKATKMKIKEPNTYDGKSRGGDAERWLLTCENYFLARASEFPDDVAKVQFALSYPSSTAQAWGDYILKDLLGAQLKNESHDWDSFKAVFVTAFGDPDKEGTAIRKLEALSQGSRPIATYMADFR</sequence>
<dbReference type="EMBL" id="KN823048">
    <property type="protein sequence ID" value="KIO25098.1"/>
    <property type="molecule type" value="Genomic_DNA"/>
</dbReference>
<keyword evidence="4" id="KW-1185">Reference proteome</keyword>
<evidence type="ECO:0000313" key="3">
    <source>
        <dbReference type="EMBL" id="KIO25098.1"/>
    </source>
</evidence>
<feature type="compositionally biased region" description="Polar residues" evidence="1">
    <location>
        <begin position="19"/>
        <end position="30"/>
    </location>
</feature>
<reference evidence="4" key="2">
    <citation type="submission" date="2015-01" db="EMBL/GenBank/DDBJ databases">
        <title>Evolutionary Origins and Diversification of the Mycorrhizal Mutualists.</title>
        <authorList>
            <consortium name="DOE Joint Genome Institute"/>
            <consortium name="Mycorrhizal Genomics Consortium"/>
            <person name="Kohler A."/>
            <person name="Kuo A."/>
            <person name="Nagy L.G."/>
            <person name="Floudas D."/>
            <person name="Copeland A."/>
            <person name="Barry K.W."/>
            <person name="Cichocki N."/>
            <person name="Veneault-Fourrey C."/>
            <person name="LaButti K."/>
            <person name="Lindquist E.A."/>
            <person name="Lipzen A."/>
            <person name="Lundell T."/>
            <person name="Morin E."/>
            <person name="Murat C."/>
            <person name="Riley R."/>
            <person name="Ohm R."/>
            <person name="Sun H."/>
            <person name="Tunlid A."/>
            <person name="Henrissat B."/>
            <person name="Grigoriev I.V."/>
            <person name="Hibbett D.S."/>
            <person name="Martin F."/>
        </authorList>
    </citation>
    <scope>NUCLEOTIDE SEQUENCE [LARGE SCALE GENOMIC DNA]</scope>
    <source>
        <strain evidence="4">MUT 4182</strain>
    </source>
</reference>
<gene>
    <name evidence="3" type="ORF">M407DRAFT_25531</name>
</gene>
<dbReference type="HOGENOM" id="CLU_072875_0_0_1"/>
<protein>
    <recommendedName>
        <fullName evidence="2">Retrotransposon gag domain-containing protein</fullName>
    </recommendedName>
</protein>
<dbReference type="OrthoDB" id="3253637at2759"/>
<evidence type="ECO:0000259" key="2">
    <source>
        <dbReference type="Pfam" id="PF03732"/>
    </source>
</evidence>
<dbReference type="InterPro" id="IPR005162">
    <property type="entry name" value="Retrotrans_gag_dom"/>
</dbReference>
<name>A0A0C3KUC4_9AGAM</name>
<accession>A0A0C3KUC4</accession>
<dbReference type="AlphaFoldDB" id="A0A0C3KUC4"/>
<feature type="region of interest" description="Disordered" evidence="1">
    <location>
        <begin position="119"/>
        <end position="144"/>
    </location>
</feature>
<feature type="region of interest" description="Disordered" evidence="1">
    <location>
        <begin position="1"/>
        <end position="32"/>
    </location>
</feature>
<feature type="domain" description="Retrotransposon gag" evidence="2">
    <location>
        <begin position="252"/>
        <end position="303"/>
    </location>
</feature>
<dbReference type="Pfam" id="PF03732">
    <property type="entry name" value="Retrotrans_gag"/>
    <property type="match status" value="1"/>
</dbReference>
<evidence type="ECO:0000256" key="1">
    <source>
        <dbReference type="SAM" id="MobiDB-lite"/>
    </source>
</evidence>